<evidence type="ECO:0000313" key="3">
    <source>
        <dbReference type="EMBL" id="GJJ15707.1"/>
    </source>
</evidence>
<dbReference type="InterPro" id="IPR024652">
    <property type="entry name" value="Trichodiene_synth"/>
</dbReference>
<dbReference type="Pfam" id="PF06330">
    <property type="entry name" value="TRI5"/>
    <property type="match status" value="1"/>
</dbReference>
<name>A0AAV5AM13_9AGAM</name>
<reference evidence="3" key="1">
    <citation type="submission" date="2021-10" db="EMBL/GenBank/DDBJ databases">
        <title>De novo Genome Assembly of Clathrus columnatus (Basidiomycota, Fungi) Using Illumina and Nanopore Sequence Data.</title>
        <authorList>
            <person name="Ogiso-Tanaka E."/>
            <person name="Itagaki H."/>
            <person name="Hosoya T."/>
            <person name="Hosaka K."/>
        </authorList>
    </citation>
    <scope>NUCLEOTIDE SEQUENCE</scope>
    <source>
        <strain evidence="3">MO-923</strain>
    </source>
</reference>
<organism evidence="3 4">
    <name type="scientific">Clathrus columnatus</name>
    <dbReference type="NCBI Taxonomy" id="1419009"/>
    <lineage>
        <taxon>Eukaryota</taxon>
        <taxon>Fungi</taxon>
        <taxon>Dikarya</taxon>
        <taxon>Basidiomycota</taxon>
        <taxon>Agaricomycotina</taxon>
        <taxon>Agaricomycetes</taxon>
        <taxon>Phallomycetidae</taxon>
        <taxon>Phallales</taxon>
        <taxon>Clathraceae</taxon>
        <taxon>Clathrus</taxon>
    </lineage>
</organism>
<sequence length="332" mass="37996">MAQTMVLSQYDHLFKDKPKSISVTATVSTKSDSQLGSVRDIVRYFVRRASRNGSLNFEPPRTDELKAQVLKEIDELGIDVSSIQRWLTWACQVAEGFYPYHPMDLKVLITICNLAIFHIDDNLSKTPEILHAFQLNLLTGITQSDPILECLSKVLIPRMWKYYHPLAANAIAIGFYEFIQGTAMESLTKNMKHHPSAPEFPEYVRLKSGAPAQYAYWLFYHPARPDITPFVQAIPDFLAIINRVNDILSFYKEELAGEDDNFVHMRAKLAGKGVVAALDEICEETLLLIDCISDTLTDTPEHQIIFQEFIVRYLRFHTSTTRYRLKELMAES</sequence>
<evidence type="ECO:0000256" key="2">
    <source>
        <dbReference type="ARBA" id="ARBA00023239"/>
    </source>
</evidence>
<dbReference type="InterPro" id="IPR008949">
    <property type="entry name" value="Isoprenoid_synthase_dom_sf"/>
</dbReference>
<comment type="caution">
    <text evidence="3">The sequence shown here is derived from an EMBL/GenBank/DDBJ whole genome shotgun (WGS) entry which is preliminary data.</text>
</comment>
<evidence type="ECO:0008006" key="5">
    <source>
        <dbReference type="Google" id="ProtNLM"/>
    </source>
</evidence>
<dbReference type="SFLD" id="SFLDS00005">
    <property type="entry name" value="Isoprenoid_Synthase_Type_I"/>
    <property type="match status" value="1"/>
</dbReference>
<accession>A0AAV5AM13</accession>
<dbReference type="SUPFAM" id="SSF48576">
    <property type="entry name" value="Terpenoid synthases"/>
    <property type="match status" value="1"/>
</dbReference>
<dbReference type="Gene3D" id="1.10.600.10">
    <property type="entry name" value="Farnesyl Diphosphate Synthase"/>
    <property type="match status" value="1"/>
</dbReference>
<dbReference type="EMBL" id="BPWL01000011">
    <property type="protein sequence ID" value="GJJ15707.1"/>
    <property type="molecule type" value="Genomic_DNA"/>
</dbReference>
<protein>
    <recommendedName>
        <fullName evidence="5">Terpenoid synthase</fullName>
    </recommendedName>
</protein>
<dbReference type="SFLD" id="SFLDG01021">
    <property type="entry name" value="Trichodiene_Synthase_Like"/>
    <property type="match status" value="1"/>
</dbReference>
<gene>
    <name evidence="3" type="ORF">Clacol_009985</name>
</gene>
<comment type="similarity">
    <text evidence="1">Belongs to the trichodiene synthase family.</text>
</comment>
<keyword evidence="2" id="KW-0456">Lyase</keyword>
<proteinExistence type="inferred from homology"/>
<keyword evidence="4" id="KW-1185">Reference proteome</keyword>
<dbReference type="AlphaFoldDB" id="A0AAV5AM13"/>
<dbReference type="Proteomes" id="UP001050691">
    <property type="component" value="Unassembled WGS sequence"/>
</dbReference>
<dbReference type="GO" id="GO:0016838">
    <property type="term" value="F:carbon-oxygen lyase activity, acting on phosphates"/>
    <property type="evidence" value="ECO:0007669"/>
    <property type="project" value="InterPro"/>
</dbReference>
<evidence type="ECO:0000313" key="4">
    <source>
        <dbReference type="Proteomes" id="UP001050691"/>
    </source>
</evidence>
<evidence type="ECO:0000256" key="1">
    <source>
        <dbReference type="ARBA" id="ARBA00007946"/>
    </source>
</evidence>